<protein>
    <submittedName>
        <fullName evidence="2">Uncharacterized protein</fullName>
    </submittedName>
</protein>
<sequence>MSQDTSYHAPEIGEDMAFQSHDWMAERIGWGVMVLVIVAALLGLFAVGPMSWTTSTDTSGLLRVDYGRIQRQTAPASLKLDVDLAAVTDRAIELQLDQTFLEFFDIDSMQPEPAEAVATAQGLRLRFRAEPGQGRATIYVQLTPQAIGLRRTRLGLAGHEPVELSYFIYP</sequence>
<proteinExistence type="predicted"/>
<name>A0A5C4N6C6_9RHOB</name>
<dbReference type="EMBL" id="VDFV01000034">
    <property type="protein sequence ID" value="TNC66283.1"/>
    <property type="molecule type" value="Genomic_DNA"/>
</dbReference>
<comment type="caution">
    <text evidence="2">The sequence shown here is derived from an EMBL/GenBank/DDBJ whole genome shotgun (WGS) entry which is preliminary data.</text>
</comment>
<dbReference type="Proteomes" id="UP000305709">
    <property type="component" value="Unassembled WGS sequence"/>
</dbReference>
<keyword evidence="3" id="KW-1185">Reference proteome</keyword>
<reference evidence="2 3" key="1">
    <citation type="submission" date="2019-06" db="EMBL/GenBank/DDBJ databases">
        <authorList>
            <person name="Jiang L."/>
        </authorList>
    </citation>
    <scope>NUCLEOTIDE SEQUENCE [LARGE SCALE GENOMIC DNA]</scope>
    <source>
        <strain evidence="2 3">YIM 48858</strain>
    </source>
</reference>
<organism evidence="2 3">
    <name type="scientific">Rubellimicrobium roseum</name>
    <dbReference type="NCBI Taxonomy" id="687525"/>
    <lineage>
        <taxon>Bacteria</taxon>
        <taxon>Pseudomonadati</taxon>
        <taxon>Pseudomonadota</taxon>
        <taxon>Alphaproteobacteria</taxon>
        <taxon>Rhodobacterales</taxon>
        <taxon>Roseobacteraceae</taxon>
        <taxon>Rubellimicrobium</taxon>
    </lineage>
</organism>
<accession>A0A5C4N6C6</accession>
<dbReference type="OrthoDB" id="7027300at2"/>
<keyword evidence="1" id="KW-0472">Membrane</keyword>
<evidence type="ECO:0000313" key="2">
    <source>
        <dbReference type="EMBL" id="TNC66283.1"/>
    </source>
</evidence>
<feature type="transmembrane region" description="Helical" evidence="1">
    <location>
        <begin position="28"/>
        <end position="47"/>
    </location>
</feature>
<gene>
    <name evidence="2" type="ORF">FHG71_16865</name>
</gene>
<dbReference type="AlphaFoldDB" id="A0A5C4N6C6"/>
<keyword evidence="1" id="KW-0812">Transmembrane</keyword>
<keyword evidence="1" id="KW-1133">Transmembrane helix</keyword>
<evidence type="ECO:0000313" key="3">
    <source>
        <dbReference type="Proteomes" id="UP000305709"/>
    </source>
</evidence>
<evidence type="ECO:0000256" key="1">
    <source>
        <dbReference type="SAM" id="Phobius"/>
    </source>
</evidence>
<dbReference type="RefSeq" id="WP_139082870.1">
    <property type="nucleotide sequence ID" value="NZ_VDFV01000034.1"/>
</dbReference>